<dbReference type="AlphaFoldDB" id="A0A940SY11"/>
<evidence type="ECO:0000313" key="2">
    <source>
        <dbReference type="EMBL" id="MBP1043931.1"/>
    </source>
</evidence>
<evidence type="ECO:0000256" key="1">
    <source>
        <dbReference type="SAM" id="Phobius"/>
    </source>
</evidence>
<protein>
    <submittedName>
        <fullName evidence="2">Uncharacterized protein</fullName>
    </submittedName>
</protein>
<dbReference type="EMBL" id="JAEEGA010000020">
    <property type="protein sequence ID" value="MBP1043931.1"/>
    <property type="molecule type" value="Genomic_DNA"/>
</dbReference>
<name>A0A940SY11_9ENTE</name>
<accession>A0A940SY11</accession>
<keyword evidence="3" id="KW-1185">Reference proteome</keyword>
<gene>
    <name evidence="2" type="ORF">I6N95_23155</name>
</gene>
<keyword evidence="1" id="KW-0472">Membrane</keyword>
<proteinExistence type="predicted"/>
<comment type="caution">
    <text evidence="2">The sequence shown here is derived from an EMBL/GenBank/DDBJ whole genome shotgun (WGS) entry which is preliminary data.</text>
</comment>
<dbReference type="Proteomes" id="UP000674938">
    <property type="component" value="Unassembled WGS sequence"/>
</dbReference>
<keyword evidence="1" id="KW-0812">Transmembrane</keyword>
<evidence type="ECO:0000313" key="3">
    <source>
        <dbReference type="Proteomes" id="UP000674938"/>
    </source>
</evidence>
<keyword evidence="1" id="KW-1133">Transmembrane helix</keyword>
<organism evidence="2 3">
    <name type="scientific">Vagococcus allomyrinae</name>
    <dbReference type="NCBI Taxonomy" id="2794353"/>
    <lineage>
        <taxon>Bacteria</taxon>
        <taxon>Bacillati</taxon>
        <taxon>Bacillota</taxon>
        <taxon>Bacilli</taxon>
        <taxon>Lactobacillales</taxon>
        <taxon>Enterococcaceae</taxon>
        <taxon>Vagococcus</taxon>
    </lineage>
</organism>
<dbReference type="RefSeq" id="WP_209531902.1">
    <property type="nucleotide sequence ID" value="NZ_JAEEGA010000020.1"/>
</dbReference>
<sequence>MLKKKSVRIGLIVLLGVILVAGSGLMYYRLSRIQGTIATSIINEELEETDAPKVVVYTQDRSFKNEVMKKVTADISTRPIYLEILPIEEISKDLDQWDKIVIFTTVQSSEPPENVLPIITKYRDDQRMGLFLTADSGEWAHQPDDVEALTAASRSLDNVDEFATQIISFITD</sequence>
<feature type="transmembrane region" description="Helical" evidence="1">
    <location>
        <begin position="7"/>
        <end position="28"/>
    </location>
</feature>
<reference evidence="2" key="1">
    <citation type="submission" date="2020-12" db="EMBL/GenBank/DDBJ databases">
        <title>Vagococcus allomyrinae sp. nov. and Enterococcus lavae sp. nov., isolated from the larvae of Allomyrina dichotoma.</title>
        <authorList>
            <person name="Lee S.D."/>
        </authorList>
    </citation>
    <scope>NUCLEOTIDE SEQUENCE</scope>
    <source>
        <strain evidence="2">BWB3-3</strain>
    </source>
</reference>